<protein>
    <submittedName>
        <fullName evidence="1">RNA interference and gene silencing protein</fullName>
    </submittedName>
</protein>
<organism evidence="1 2">
    <name type="scientific">Hypoxylon rubiginosum</name>
    <dbReference type="NCBI Taxonomy" id="110542"/>
    <lineage>
        <taxon>Eukaryota</taxon>
        <taxon>Fungi</taxon>
        <taxon>Dikarya</taxon>
        <taxon>Ascomycota</taxon>
        <taxon>Pezizomycotina</taxon>
        <taxon>Sordariomycetes</taxon>
        <taxon>Xylariomycetidae</taxon>
        <taxon>Xylariales</taxon>
        <taxon>Hypoxylaceae</taxon>
        <taxon>Hypoxylon</taxon>
    </lineage>
</organism>
<keyword evidence="2" id="KW-1185">Reference proteome</keyword>
<evidence type="ECO:0000313" key="2">
    <source>
        <dbReference type="Proteomes" id="UP001497680"/>
    </source>
</evidence>
<dbReference type="Proteomes" id="UP001497680">
    <property type="component" value="Unassembled WGS sequence"/>
</dbReference>
<accession>A0ACC0CJ40</accession>
<dbReference type="EMBL" id="MU394442">
    <property type="protein sequence ID" value="KAI6080461.1"/>
    <property type="molecule type" value="Genomic_DNA"/>
</dbReference>
<proteinExistence type="predicted"/>
<gene>
    <name evidence="1" type="ORF">F4821DRAFT_251493</name>
</gene>
<name>A0ACC0CJ40_9PEZI</name>
<evidence type="ECO:0000313" key="1">
    <source>
        <dbReference type="EMBL" id="KAI6080461.1"/>
    </source>
</evidence>
<reference evidence="1 2" key="1">
    <citation type="journal article" date="2022" name="New Phytol.">
        <title>Ecological generalism drives hyperdiversity of secondary metabolite gene clusters in xylarialean endophytes.</title>
        <authorList>
            <person name="Franco M.E.E."/>
            <person name="Wisecaver J.H."/>
            <person name="Arnold A.E."/>
            <person name="Ju Y.M."/>
            <person name="Slot J.C."/>
            <person name="Ahrendt S."/>
            <person name="Moore L.P."/>
            <person name="Eastman K.E."/>
            <person name="Scott K."/>
            <person name="Konkel Z."/>
            <person name="Mondo S.J."/>
            <person name="Kuo A."/>
            <person name="Hayes R.D."/>
            <person name="Haridas S."/>
            <person name="Andreopoulos B."/>
            <person name="Riley R."/>
            <person name="LaButti K."/>
            <person name="Pangilinan J."/>
            <person name="Lipzen A."/>
            <person name="Amirebrahimi M."/>
            <person name="Yan J."/>
            <person name="Adam C."/>
            <person name="Keymanesh K."/>
            <person name="Ng V."/>
            <person name="Louie K."/>
            <person name="Northen T."/>
            <person name="Drula E."/>
            <person name="Henrissat B."/>
            <person name="Hsieh H.M."/>
            <person name="Youens-Clark K."/>
            <person name="Lutzoni F."/>
            <person name="Miadlikowska J."/>
            <person name="Eastwood D.C."/>
            <person name="Hamelin R.C."/>
            <person name="Grigoriev I.V."/>
            <person name="U'Ren J.M."/>
        </authorList>
    </citation>
    <scope>NUCLEOTIDE SEQUENCE [LARGE SCALE GENOMIC DNA]</scope>
    <source>
        <strain evidence="1 2">ER1909</strain>
    </source>
</reference>
<sequence>MSDYGRGGGGGGRGGGGSYRGGGRGGYGNGGGDSYVGGGGGRDGGRRDDGRRGYDRRGDDRRDGRHDYERYDGGRRDGSRDSSGRRQDGGHQYVGRGGRGFNDRGRGGRGGGRGGGGGGKGGIHQGQNPEPDAMITKAEDKIVNSASDSGIGQAYPLRPSFGSAGQNVVVWANYFEMKVPSNLSIHQYAIGELDLKVTPKQKALIIHELMAQCDGIANLVIVTDFKSYILSMPTEMPGGPLISKKVKYPPTKEGETPKNQKEYQVPITYGKAFHLSDLSQFLASTDPSAVYPAKDELVQALNILRNYHPQTSGNVVTVGAHKVFSPSPQPSDTIDLKAGLKGVKGFFASVRLATSRVLVNVNVSHAAFYEAKAGRLSNLIQEYRGGTPRGRGVAAESALLKRVKVQPDLTIFEDGNSRLVHGVRTIWGYATKDDGRGRGGLPGLPHPPKVPKFAAGANEVAFWYEREGEAGAYITVENFFKMKYSKVLRSPYEPVLNVGTLRNPVYLPVEVCKVPAGQVAKVKLSPDQMAKMIELSASAPGDNARQIESSGLKLTGLDTSDESTTKLKASGFRVTPGLIAVAARVLVPPRVSYKASSASIRNASWNMRNNQFRKGVRLAQWSYILLSTPGQQNRYDHYDQDQRSLINDFKRELTKTGISYNAPVELQSHSVQLRNETDADEVFKESSKSKTKIDLLLVVLPDRVSATVYSAIKGHGDLTYGIATICVNGGKLRAASAKAQYIANMAMKFNLKLGGDNHSINFGNTLGNILTDTMIVGIDVTHPSPSSSEKAPSIAGMVASVDSSLGQWPAVIRRQGPREEMVADLEEMLSTRLKLWRSKGRNGYFPKNILVYRDGVSEGQYPTVIKEELPRLRQACTNLYTAEDQKKGYPHITIVIVGKRHHTRFYPTREQDATPSPYNTLPGTVVDRGVTEARNWDFFLQPHYPIKGTARPIHYFVIHDEMFSEIPRHKAADLLEELTHSLCYVYGRATKAVSVATPAYYADIVCERARCYLNRLFDDSFSSDGKSTTGSQVKAGESTEGGKPSEGGKSSAGGNSGEEDKPSAGGKSNDEDKENQKGIQIHPNLVNSMFYI</sequence>
<comment type="caution">
    <text evidence="1">The sequence shown here is derived from an EMBL/GenBank/DDBJ whole genome shotgun (WGS) entry which is preliminary data.</text>
</comment>